<feature type="compositionally biased region" description="Low complexity" evidence="1">
    <location>
        <begin position="809"/>
        <end position="828"/>
    </location>
</feature>
<feature type="compositionally biased region" description="Acidic residues" evidence="1">
    <location>
        <begin position="913"/>
        <end position="922"/>
    </location>
</feature>
<name>A0AAD6NGE6_DREDA</name>
<dbReference type="Gene3D" id="2.120.10.80">
    <property type="entry name" value="Kelch-type beta propeller"/>
    <property type="match status" value="1"/>
</dbReference>
<feature type="compositionally biased region" description="Polar residues" evidence="1">
    <location>
        <begin position="1102"/>
        <end position="1113"/>
    </location>
</feature>
<feature type="region of interest" description="Disordered" evidence="1">
    <location>
        <begin position="794"/>
        <end position="925"/>
    </location>
</feature>
<feature type="transmembrane region" description="Helical" evidence="2">
    <location>
        <begin position="487"/>
        <end position="511"/>
    </location>
</feature>
<feature type="region of interest" description="Disordered" evidence="1">
    <location>
        <begin position="947"/>
        <end position="967"/>
    </location>
</feature>
<accession>A0AAD6NGE6</accession>
<keyword evidence="5" id="KW-1185">Reference proteome</keyword>
<evidence type="ECO:0000256" key="1">
    <source>
        <dbReference type="SAM" id="MobiDB-lite"/>
    </source>
</evidence>
<feature type="compositionally biased region" description="Basic and acidic residues" evidence="1">
    <location>
        <begin position="869"/>
        <end position="878"/>
    </location>
</feature>
<organism evidence="4 5">
    <name type="scientific">Drechslerella dactyloides</name>
    <name type="common">Nematode-trapping fungus</name>
    <name type="synonym">Arthrobotrys dactyloides</name>
    <dbReference type="NCBI Taxonomy" id="74499"/>
    <lineage>
        <taxon>Eukaryota</taxon>
        <taxon>Fungi</taxon>
        <taxon>Dikarya</taxon>
        <taxon>Ascomycota</taxon>
        <taxon>Pezizomycotina</taxon>
        <taxon>Orbiliomycetes</taxon>
        <taxon>Orbiliales</taxon>
        <taxon>Orbiliaceae</taxon>
        <taxon>Drechslerella</taxon>
    </lineage>
</organism>
<feature type="signal peptide" evidence="3">
    <location>
        <begin position="1"/>
        <end position="33"/>
    </location>
</feature>
<feature type="region of interest" description="Disordered" evidence="1">
    <location>
        <begin position="577"/>
        <end position="637"/>
    </location>
</feature>
<feature type="compositionally biased region" description="Low complexity" evidence="1">
    <location>
        <begin position="653"/>
        <end position="663"/>
    </location>
</feature>
<proteinExistence type="predicted"/>
<feature type="compositionally biased region" description="Basic and acidic residues" evidence="1">
    <location>
        <begin position="599"/>
        <end position="637"/>
    </location>
</feature>
<feature type="compositionally biased region" description="Polar residues" evidence="1">
    <location>
        <begin position="673"/>
        <end position="686"/>
    </location>
</feature>
<dbReference type="PANTHER" id="PTHR23244:SF471">
    <property type="entry name" value="GUANINE NUCLEOTIDE-BINDING PROTEIN SUBUNIT BETA 1-RELATED"/>
    <property type="match status" value="1"/>
</dbReference>
<feature type="compositionally biased region" description="Polar residues" evidence="1">
    <location>
        <begin position="829"/>
        <end position="840"/>
    </location>
</feature>
<feature type="region of interest" description="Disordered" evidence="1">
    <location>
        <begin position="653"/>
        <end position="722"/>
    </location>
</feature>
<comment type="caution">
    <text evidence="4">The sequence shown here is derived from an EMBL/GenBank/DDBJ whole genome shotgun (WGS) entry which is preliminary data.</text>
</comment>
<feature type="compositionally biased region" description="Pro residues" evidence="1">
    <location>
        <begin position="582"/>
        <end position="594"/>
    </location>
</feature>
<feature type="compositionally biased region" description="Polar residues" evidence="1">
    <location>
        <begin position="706"/>
        <end position="722"/>
    </location>
</feature>
<keyword evidence="3" id="KW-0732">Signal</keyword>
<evidence type="ECO:0000313" key="5">
    <source>
        <dbReference type="Proteomes" id="UP001221413"/>
    </source>
</evidence>
<protein>
    <recommendedName>
        <fullName evidence="6">Galactose oxidase</fullName>
    </recommendedName>
</protein>
<dbReference type="Proteomes" id="UP001221413">
    <property type="component" value="Unassembled WGS sequence"/>
</dbReference>
<keyword evidence="2" id="KW-0812">Transmembrane</keyword>
<reference evidence="4" key="1">
    <citation type="submission" date="2023-01" db="EMBL/GenBank/DDBJ databases">
        <title>The chitinases involved in constricting ring structure development in the nematode-trapping fungus Drechslerella dactyloides.</title>
        <authorList>
            <person name="Wang R."/>
            <person name="Zhang L."/>
            <person name="Tang P."/>
            <person name="Li S."/>
            <person name="Liang L."/>
        </authorList>
    </citation>
    <scope>NUCLEOTIDE SEQUENCE</scope>
    <source>
        <strain evidence="4">YMF1.00031</strain>
    </source>
</reference>
<keyword evidence="2" id="KW-0472">Membrane</keyword>
<feature type="chain" id="PRO_5042178214" description="Galactose oxidase" evidence="3">
    <location>
        <begin position="34"/>
        <end position="1148"/>
    </location>
</feature>
<evidence type="ECO:0000256" key="2">
    <source>
        <dbReference type="SAM" id="Phobius"/>
    </source>
</evidence>
<dbReference type="EMBL" id="JAQGDS010000011">
    <property type="protein sequence ID" value="KAJ6257212.1"/>
    <property type="molecule type" value="Genomic_DNA"/>
</dbReference>
<feature type="region of interest" description="Disordered" evidence="1">
    <location>
        <begin position="1099"/>
        <end position="1118"/>
    </location>
</feature>
<dbReference type="AlphaFoldDB" id="A0AAD6NGE6"/>
<evidence type="ECO:0000256" key="3">
    <source>
        <dbReference type="SAM" id="SignalP"/>
    </source>
</evidence>
<dbReference type="PANTHER" id="PTHR23244">
    <property type="entry name" value="KELCH REPEAT DOMAIN"/>
    <property type="match status" value="1"/>
</dbReference>
<sequence>MRLRRHGRPRPIPIPVIITTLTALLRLLEHADAASTASLPIPAAVLRTWTASGSPLLHIQPAFHHSNASASSSIVSFRAVVLAEDTTIPSIDGTLLSNDSYGTSFSQDVAGIQIPNLVLPGAEAMLVFARDPRMEAKARVEDEAGDVWAMTFPRFCRNIVNSSLADYTLWRGGAGRPEWEPVKLDMQHQNLSVWFGAPRYLGRSFVAAGGGGGSSESTNDRPGKMYSFGGVCASGAEYTGNGRNDSFSNDVWRIENTTAEDTAGVDIAISKNPPIPEAGFSMTPLSFANASNSNGMTTAETGRMLILGGYTSLSRFVGFGQLAIYSLAREAWTFVSATVKQPGVTPRAGHSAVLDASGRRVVLFGGWVGNITRPAVPQLLSLKVGGSLDDDEWEWTGVNTTEEMPGVGPGDLSLWGHAATLLEGNIMLITSGFEVTNFDRAGEQTVNERTFYLNLTSDTWISSYSFPPELLARTAVEETKRQNRREIAILAGVFGGVIVLVALLTALFWYAKRKEAYADLPNNDAGSAGDKYHSLDLEYGKDIIVDGVGVPPINITHASTGPDEITAIQRLLRQADEVPRSPELPPRPAAPPPTHGHRREPSHVDMNRVGELRDRQERLENMVQTRADKRRSERSMRSEMVAWVREWANADAAAEQAADPAQRARTHLHPHSAATTPSPPQQQGQFLSVGRAERDRDNRHKGKQPASASPDNRCITSSSVYSEGQVSTLTASEIYDTTPVDEVPYPVPPLLLSTGEAADAEPRQHPRVLLSGPAGVTTPLPKKMAEEFPVPTVVPRDSVTSSSAAGVYRSGSGSAQQSRSHSSRSTQQLMPQSRNGSGSAESWRDVTPMDEHTPFYTIPLTTSRQPSRSLEDRVREEMNNPAPGRTEEECRLSSIMDFYAEESVPPTPVIDIDAPDDDEEGEERPFLNVNSAARSYSGERAMLISKGPASTVKEPAPPPPVGPSRESSVVAPLLSETPAESSATAMLRVDKATVNRSRMPSIGSSIRRRVDALLADKRVPSGSLGRRNVLHRRPQTAPLRPPISGPIALIQPQKAEIVEIERPIGTPFADDSNSSTDMRMDDKVVQISYTAPRGRLRVVNPSERSGSAGTDSSGLRRVSSAGAVTALAHGESIMRLGSAAARRFGELD</sequence>
<gene>
    <name evidence="4" type="ORF">Dda_8099</name>
</gene>
<keyword evidence="2" id="KW-1133">Transmembrane helix</keyword>
<dbReference type="InterPro" id="IPR015915">
    <property type="entry name" value="Kelch-typ_b-propeller"/>
</dbReference>
<dbReference type="SUPFAM" id="SSF117281">
    <property type="entry name" value="Kelch motif"/>
    <property type="match status" value="1"/>
</dbReference>
<feature type="compositionally biased region" description="Basic and acidic residues" evidence="1">
    <location>
        <begin position="842"/>
        <end position="853"/>
    </location>
</feature>
<feature type="compositionally biased region" description="Polar residues" evidence="1">
    <location>
        <begin position="859"/>
        <end position="868"/>
    </location>
</feature>
<evidence type="ECO:0000313" key="4">
    <source>
        <dbReference type="EMBL" id="KAJ6257212.1"/>
    </source>
</evidence>
<evidence type="ECO:0008006" key="6">
    <source>
        <dbReference type="Google" id="ProtNLM"/>
    </source>
</evidence>